<protein>
    <submittedName>
        <fullName evidence="3">DDB1 and CUL4 associated factor 11</fullName>
    </submittedName>
</protein>
<dbReference type="Gene3D" id="2.130.10.10">
    <property type="entry name" value="YVTN repeat-like/Quinoprotein amine dehydrogenase"/>
    <property type="match status" value="2"/>
</dbReference>
<reference evidence="3" key="1">
    <citation type="submission" date="2020-11" db="EMBL/GenBank/DDBJ databases">
        <title>Gallus gallus (Chicken) genome, bGalGal1, GRCg7b, maternal haplotype autosomes + Z &amp; W.</title>
        <authorList>
            <person name="Warren W."/>
            <person name="Formenti G."/>
            <person name="Fedrigo O."/>
            <person name="Haase B."/>
            <person name="Mountcastle J."/>
            <person name="Balacco J."/>
            <person name="Tracey A."/>
            <person name="Schneider V."/>
            <person name="Okimoto R."/>
            <person name="Cheng H."/>
            <person name="Hawken R."/>
            <person name="Howe K."/>
            <person name="Jarvis E.D."/>
        </authorList>
    </citation>
    <scope>NUCLEOTIDE SEQUENCE [LARGE SCALE GENOMIC DNA]</scope>
    <source>
        <strain evidence="3">Broiler</strain>
    </source>
</reference>
<keyword evidence="4" id="KW-1185">Reference proteome</keyword>
<evidence type="ECO:0000256" key="1">
    <source>
        <dbReference type="PROSITE-ProRule" id="PRU00221"/>
    </source>
</evidence>
<sequence>CTFNGAGAGLRAANQRRALPIRSAALPVTELVLYKGHPWRFRSDSQLPACLLNASGCVTTFLFTNTYISGLSPAFSGPAPLAFPAFALNFRFNPRPRVLAPPLFRPKPRLFRPRAPPLPVPWETQTRAAKPRRSPLEPSDDDSDDVTTTQAPPPALWNHELRAELELLGGRGLKGRSLPRLLRQREWGRCRGGSFSGGERALIGERFLPTRVAAQEVYPQKAFCAVFSSDGNLLVSACQDQWLRVYSCRGSSLRALRCSRGRDVGWAILDVVFSPDASQCLYSSWSDYVHVFDIYGDGDQHTALDLRPEERRFAVFSLAMGPDGREVWGGANDGCLYGYDREVQRRVLRVAAHDDDVNAVAVGDAGGQLVVTGGDDAVCRLWDRRCLREERPREVAALAGHRDGVTFIHPRGDGRYLVSNSKDQTAKLWDLRRPAGPGGVAAARRAVARQSWDYRWQRAPRRAMATTPLPGDAALMTYRGHAVLHTLIRCRLAPPPGSDGGLFLGTGCASGAVIGKGAGLNPR</sequence>
<dbReference type="SMART" id="SM00320">
    <property type="entry name" value="WD40"/>
    <property type="match status" value="5"/>
</dbReference>
<dbReference type="InterPro" id="IPR001680">
    <property type="entry name" value="WD40_rpt"/>
</dbReference>
<dbReference type="InterPro" id="IPR051859">
    <property type="entry name" value="DCAF"/>
</dbReference>
<accession>A0A8V0XLV0</accession>
<dbReference type="PROSITE" id="PS50082">
    <property type="entry name" value="WD_REPEATS_2"/>
    <property type="match status" value="2"/>
</dbReference>
<gene>
    <name evidence="3" type="primary">DCAF11</name>
</gene>
<dbReference type="Proteomes" id="UP000000539">
    <property type="component" value="Chromosome 35"/>
</dbReference>
<keyword evidence="1" id="KW-0853">WD repeat</keyword>
<dbReference type="PANTHER" id="PTHR19847">
    <property type="entry name" value="DDB1- AND CUL4-ASSOCIATED FACTOR 11"/>
    <property type="match status" value="1"/>
</dbReference>
<dbReference type="PANTHER" id="PTHR19847:SF7">
    <property type="entry name" value="DDB1- AND CUL4-ASSOCIATED FACTOR 11"/>
    <property type="match status" value="1"/>
</dbReference>
<dbReference type="OrthoDB" id="63070at2759"/>
<evidence type="ECO:0000256" key="2">
    <source>
        <dbReference type="SAM" id="MobiDB-lite"/>
    </source>
</evidence>
<evidence type="ECO:0000313" key="4">
    <source>
        <dbReference type="Proteomes" id="UP000000539"/>
    </source>
</evidence>
<organism evidence="3 4">
    <name type="scientific">Gallus gallus</name>
    <name type="common">Chicken</name>
    <dbReference type="NCBI Taxonomy" id="9031"/>
    <lineage>
        <taxon>Eukaryota</taxon>
        <taxon>Metazoa</taxon>
        <taxon>Chordata</taxon>
        <taxon>Craniata</taxon>
        <taxon>Vertebrata</taxon>
        <taxon>Euteleostomi</taxon>
        <taxon>Archelosauria</taxon>
        <taxon>Archosauria</taxon>
        <taxon>Dinosauria</taxon>
        <taxon>Saurischia</taxon>
        <taxon>Theropoda</taxon>
        <taxon>Coelurosauria</taxon>
        <taxon>Aves</taxon>
        <taxon>Neognathae</taxon>
        <taxon>Galloanserae</taxon>
        <taxon>Galliformes</taxon>
        <taxon>Phasianidae</taxon>
        <taxon>Phasianinae</taxon>
        <taxon>Gallus</taxon>
    </lineage>
</organism>
<dbReference type="Ensembl" id="ENSGALT00010008872.1">
    <property type="protein sequence ID" value="ENSGALP00010005216.1"/>
    <property type="gene ID" value="ENSGALG00010003835.1"/>
</dbReference>
<dbReference type="SUPFAM" id="SSF50978">
    <property type="entry name" value="WD40 repeat-like"/>
    <property type="match status" value="1"/>
</dbReference>
<dbReference type="InterPro" id="IPR015943">
    <property type="entry name" value="WD40/YVTN_repeat-like_dom_sf"/>
</dbReference>
<dbReference type="PROSITE" id="PS50294">
    <property type="entry name" value="WD_REPEATS_REGION"/>
    <property type="match status" value="2"/>
</dbReference>
<feature type="repeat" description="WD" evidence="1">
    <location>
        <begin position="398"/>
        <end position="432"/>
    </location>
</feature>
<evidence type="ECO:0000313" key="3">
    <source>
        <dbReference type="Ensembl" id="ENSGALP00010005216.1"/>
    </source>
</evidence>
<name>A0A8V0XLV0_CHICK</name>
<dbReference type="GeneTree" id="ENSGT00720000108873"/>
<reference evidence="3" key="2">
    <citation type="submission" date="2025-08" db="UniProtKB">
        <authorList>
            <consortium name="Ensembl"/>
        </authorList>
    </citation>
    <scope>IDENTIFICATION</scope>
    <source>
        <strain evidence="3">broiler</strain>
    </source>
</reference>
<dbReference type="AlphaFoldDB" id="A0A8V0XLV0"/>
<dbReference type="Pfam" id="PF00400">
    <property type="entry name" value="WD40"/>
    <property type="match status" value="3"/>
</dbReference>
<dbReference type="InterPro" id="IPR036322">
    <property type="entry name" value="WD40_repeat_dom_sf"/>
</dbReference>
<feature type="region of interest" description="Disordered" evidence="2">
    <location>
        <begin position="110"/>
        <end position="155"/>
    </location>
</feature>
<reference evidence="3" key="3">
    <citation type="submission" date="2025-09" db="UniProtKB">
        <authorList>
            <consortium name="Ensembl"/>
        </authorList>
    </citation>
    <scope>IDENTIFICATION</scope>
    <source>
        <strain evidence="3">broiler</strain>
    </source>
</reference>
<proteinExistence type="predicted"/>
<feature type="repeat" description="WD" evidence="1">
    <location>
        <begin position="350"/>
        <end position="383"/>
    </location>
</feature>